<proteinExistence type="inferred from homology"/>
<dbReference type="InterPro" id="IPR031155">
    <property type="entry name" value="DUR"/>
</dbReference>
<dbReference type="InterPro" id="IPR001734">
    <property type="entry name" value="Na/solute_symporter"/>
</dbReference>
<dbReference type="Proteomes" id="UP000305883">
    <property type="component" value="Unassembled WGS sequence"/>
</dbReference>
<feature type="transmembrane region" description="Helical" evidence="6">
    <location>
        <begin position="69"/>
        <end position="87"/>
    </location>
</feature>
<sequence>MGVTSVLKRTLNEDNSKAETFMVADRRVRTGLVASAVVSSWLWSTALLSCVLVTYSYGISGAFCMEGNVAHLSFTFLAVVNNLLNTINMILGASAAISFLTGIHIMASTFLLPLGVVLYTLVGGIKATFLTDYIHTFIILILCCWLTLKVLMSENVGSIGGLYDLVVAAEEQHMVDGNYEGSLLTMTSQQGIFFAIILVVSNVGAVVMDTGYFLKAFAASPHAVVPGYVIGGISYFANDKCRSH</sequence>
<feature type="transmembrane region" description="Helical" evidence="6">
    <location>
        <begin position="133"/>
        <end position="152"/>
    </location>
</feature>
<evidence type="ECO:0000256" key="2">
    <source>
        <dbReference type="ARBA" id="ARBA00006434"/>
    </source>
</evidence>
<dbReference type="EMBL" id="MWPZ01000003">
    <property type="protein sequence ID" value="TID02817.1"/>
    <property type="molecule type" value="Genomic_DNA"/>
</dbReference>
<reference evidence="7 8" key="1">
    <citation type="journal article" date="2019" name="Genome Biol. Evol.">
        <title>Genomic Plasticity Mediated by Transposable Elements in the Plant Pathogenic Fungus Colletotrichum higginsianum.</title>
        <authorList>
            <person name="Tsushima A."/>
            <person name="Gan P."/>
            <person name="Kumakura N."/>
            <person name="Narusaka M."/>
            <person name="Takano Y."/>
            <person name="Narusaka Y."/>
            <person name="Shirasu K."/>
        </authorList>
    </citation>
    <scope>NUCLEOTIDE SEQUENCE [LARGE SCALE GENOMIC DNA]</scope>
    <source>
        <strain evidence="7 8">MAFF305635-RFP</strain>
    </source>
</reference>
<gene>
    <name evidence="7" type="ORF">CH35J_003386</name>
</gene>
<dbReference type="GO" id="GO:0015204">
    <property type="term" value="F:urea transmembrane transporter activity"/>
    <property type="evidence" value="ECO:0007669"/>
    <property type="project" value="InterPro"/>
</dbReference>
<keyword evidence="3 6" id="KW-0812">Transmembrane</keyword>
<feature type="transmembrane region" description="Helical" evidence="6">
    <location>
        <begin position="99"/>
        <end position="121"/>
    </location>
</feature>
<comment type="caution">
    <text evidence="7">The sequence shown here is derived from an EMBL/GenBank/DDBJ whole genome shotgun (WGS) entry which is preliminary data.</text>
</comment>
<keyword evidence="4 6" id="KW-1133">Transmembrane helix</keyword>
<evidence type="ECO:0000256" key="5">
    <source>
        <dbReference type="ARBA" id="ARBA00023136"/>
    </source>
</evidence>
<dbReference type="Gene3D" id="1.20.1730.10">
    <property type="entry name" value="Sodium/glucose cotransporter"/>
    <property type="match status" value="1"/>
</dbReference>
<keyword evidence="5 6" id="KW-0472">Membrane</keyword>
<dbReference type="PANTHER" id="PTHR46154:SF1">
    <property type="entry name" value="ACTIVE TRANSPORTER, PUTATIVE (AFU_ORTHOLOGUE AFUA_1G17570)-RELATED"/>
    <property type="match status" value="1"/>
</dbReference>
<dbReference type="OrthoDB" id="6132759at2759"/>
<evidence type="ECO:0000256" key="4">
    <source>
        <dbReference type="ARBA" id="ARBA00022989"/>
    </source>
</evidence>
<accession>A0A4T0WBY7</accession>
<feature type="transmembrane region" description="Helical" evidence="6">
    <location>
        <begin position="192"/>
        <end position="213"/>
    </location>
</feature>
<protein>
    <submittedName>
        <fullName evidence="7">Putative urea active transporter 1</fullName>
    </submittedName>
</protein>
<evidence type="ECO:0000256" key="3">
    <source>
        <dbReference type="ARBA" id="ARBA00022692"/>
    </source>
</evidence>
<evidence type="ECO:0000256" key="1">
    <source>
        <dbReference type="ARBA" id="ARBA00004141"/>
    </source>
</evidence>
<evidence type="ECO:0000256" key="6">
    <source>
        <dbReference type="SAM" id="Phobius"/>
    </source>
</evidence>
<evidence type="ECO:0000313" key="8">
    <source>
        <dbReference type="Proteomes" id="UP000305883"/>
    </source>
</evidence>
<dbReference type="InterPro" id="IPR038377">
    <property type="entry name" value="Na/Glc_symporter_sf"/>
</dbReference>
<organism evidence="7 8">
    <name type="scientific">Colletotrichum higginsianum</name>
    <dbReference type="NCBI Taxonomy" id="80884"/>
    <lineage>
        <taxon>Eukaryota</taxon>
        <taxon>Fungi</taxon>
        <taxon>Dikarya</taxon>
        <taxon>Ascomycota</taxon>
        <taxon>Pezizomycotina</taxon>
        <taxon>Sordariomycetes</taxon>
        <taxon>Hypocreomycetidae</taxon>
        <taxon>Glomerellales</taxon>
        <taxon>Glomerellaceae</taxon>
        <taxon>Colletotrichum</taxon>
        <taxon>Colletotrichum destructivum species complex</taxon>
    </lineage>
</organism>
<dbReference type="GO" id="GO:0005886">
    <property type="term" value="C:plasma membrane"/>
    <property type="evidence" value="ECO:0007669"/>
    <property type="project" value="TreeGrafter"/>
</dbReference>
<feature type="transmembrane region" description="Helical" evidence="6">
    <location>
        <begin position="219"/>
        <end position="237"/>
    </location>
</feature>
<comment type="similarity">
    <text evidence="2">Belongs to the sodium:solute symporter (SSF) (TC 2.A.21) family.</text>
</comment>
<evidence type="ECO:0000313" key="7">
    <source>
        <dbReference type="EMBL" id="TID02817.1"/>
    </source>
</evidence>
<dbReference type="PROSITE" id="PS50283">
    <property type="entry name" value="NA_SOLUT_SYMP_3"/>
    <property type="match status" value="1"/>
</dbReference>
<feature type="transmembrane region" description="Helical" evidence="6">
    <location>
        <begin position="32"/>
        <end position="57"/>
    </location>
</feature>
<name>A0A4T0WBY7_9PEZI</name>
<dbReference type="PANTHER" id="PTHR46154">
    <property type="match status" value="1"/>
</dbReference>
<dbReference type="AlphaFoldDB" id="A0A4T0WBY7"/>
<comment type="subcellular location">
    <subcellularLocation>
        <location evidence="1">Membrane</location>
        <topology evidence="1">Multi-pass membrane protein</topology>
    </subcellularLocation>
</comment>